<dbReference type="PANTHER" id="PTHR43031:SF1">
    <property type="entry name" value="PYRIDINE NUCLEOTIDE-DISULPHIDE OXIDOREDUCTASE"/>
    <property type="match status" value="1"/>
</dbReference>
<evidence type="ECO:0000313" key="2">
    <source>
        <dbReference type="EMBL" id="GGC06509.1"/>
    </source>
</evidence>
<dbReference type="InterPro" id="IPR036873">
    <property type="entry name" value="Rhodanese-like_dom_sf"/>
</dbReference>
<dbReference type="Gene3D" id="3.40.250.10">
    <property type="entry name" value="Rhodanese-like domain"/>
    <property type="match status" value="1"/>
</dbReference>
<feature type="domain" description="Rhodanese" evidence="1">
    <location>
        <begin position="45"/>
        <end position="135"/>
    </location>
</feature>
<dbReference type="EMBL" id="BMCG01000003">
    <property type="protein sequence ID" value="GGC06509.1"/>
    <property type="molecule type" value="Genomic_DNA"/>
</dbReference>
<dbReference type="InterPro" id="IPR050229">
    <property type="entry name" value="GlpE_sulfurtransferase"/>
</dbReference>
<dbReference type="InterPro" id="IPR001763">
    <property type="entry name" value="Rhodanese-like_dom"/>
</dbReference>
<accession>A0A8J2UQ95</accession>
<gene>
    <name evidence="2" type="ORF">GCM10007205_14610</name>
</gene>
<reference evidence="2" key="2">
    <citation type="submission" date="2020-09" db="EMBL/GenBank/DDBJ databases">
        <authorList>
            <person name="Sun Q."/>
            <person name="Sedlacek I."/>
        </authorList>
    </citation>
    <scope>NUCLEOTIDE SEQUENCE</scope>
    <source>
        <strain evidence="2">CCM 7086</strain>
    </source>
</reference>
<evidence type="ECO:0000313" key="3">
    <source>
        <dbReference type="Proteomes" id="UP000620266"/>
    </source>
</evidence>
<dbReference type="SMART" id="SM00450">
    <property type="entry name" value="RHOD"/>
    <property type="match status" value="1"/>
</dbReference>
<dbReference type="Proteomes" id="UP000620266">
    <property type="component" value="Unassembled WGS sequence"/>
</dbReference>
<dbReference type="SUPFAM" id="SSF52821">
    <property type="entry name" value="Rhodanese/Cell cycle control phosphatase"/>
    <property type="match status" value="1"/>
</dbReference>
<name>A0A8J2UQ95_9BURK</name>
<sequence>MNFFADINNLVLLAIVLLSGGALVAHTLQRAGAKVTPLQATQLLNQGKALILDVRSEEEFAAGHVKDAKNIPLKVLKERSGELEKFKTRPVITVCARGLQSNKAASLLKKQGFEQASSLLGGLEAWQAQGLPVSKKKE</sequence>
<dbReference type="CDD" id="cd00158">
    <property type="entry name" value="RHOD"/>
    <property type="match status" value="1"/>
</dbReference>
<evidence type="ECO:0000259" key="1">
    <source>
        <dbReference type="PROSITE" id="PS50206"/>
    </source>
</evidence>
<comment type="caution">
    <text evidence="2">The sequence shown here is derived from an EMBL/GenBank/DDBJ whole genome shotgun (WGS) entry which is preliminary data.</text>
</comment>
<dbReference type="AlphaFoldDB" id="A0A8J2UQ95"/>
<reference evidence="2" key="1">
    <citation type="journal article" date="2014" name="Int. J. Syst. Evol. Microbiol.">
        <title>Complete genome sequence of Corynebacterium casei LMG S-19264T (=DSM 44701T), isolated from a smear-ripened cheese.</title>
        <authorList>
            <consortium name="US DOE Joint Genome Institute (JGI-PGF)"/>
            <person name="Walter F."/>
            <person name="Albersmeier A."/>
            <person name="Kalinowski J."/>
            <person name="Ruckert C."/>
        </authorList>
    </citation>
    <scope>NUCLEOTIDE SEQUENCE</scope>
    <source>
        <strain evidence="2">CCM 7086</strain>
    </source>
</reference>
<dbReference type="Pfam" id="PF00581">
    <property type="entry name" value="Rhodanese"/>
    <property type="match status" value="1"/>
</dbReference>
<keyword evidence="3" id="KW-1185">Reference proteome</keyword>
<dbReference type="PROSITE" id="PS50206">
    <property type="entry name" value="RHODANESE_3"/>
    <property type="match status" value="1"/>
</dbReference>
<organism evidence="2 3">
    <name type="scientific">Oxalicibacterium flavum</name>
    <dbReference type="NCBI Taxonomy" id="179467"/>
    <lineage>
        <taxon>Bacteria</taxon>
        <taxon>Pseudomonadati</taxon>
        <taxon>Pseudomonadota</taxon>
        <taxon>Betaproteobacteria</taxon>
        <taxon>Burkholderiales</taxon>
        <taxon>Oxalobacteraceae</taxon>
        <taxon>Oxalicibacterium</taxon>
    </lineage>
</organism>
<proteinExistence type="predicted"/>
<dbReference type="PANTHER" id="PTHR43031">
    <property type="entry name" value="FAD-DEPENDENT OXIDOREDUCTASE"/>
    <property type="match status" value="1"/>
</dbReference>
<protein>
    <submittedName>
        <fullName evidence="2">Rhodanese-like domain-containing protein</fullName>
    </submittedName>
</protein>